<dbReference type="AlphaFoldDB" id="A0A1Q8YCU6"/>
<dbReference type="SUPFAM" id="SSF55729">
    <property type="entry name" value="Acyl-CoA N-acyltransferases (Nat)"/>
    <property type="match status" value="1"/>
</dbReference>
<dbReference type="EMBL" id="MSYM01000013">
    <property type="protein sequence ID" value="OLP05864.1"/>
    <property type="molecule type" value="Genomic_DNA"/>
</dbReference>
<proteinExistence type="predicted"/>
<protein>
    <submittedName>
        <fullName evidence="1">N-acyl amino acid synthase, PEP-CTERM/exosortase system-associated</fullName>
    </submittedName>
</protein>
<evidence type="ECO:0000313" key="1">
    <source>
        <dbReference type="EMBL" id="OLP05864.1"/>
    </source>
</evidence>
<organism evidence="1 2">
    <name type="scientific">Rhodoferax antarcticus ANT.BR</name>
    <dbReference type="NCBI Taxonomy" id="1111071"/>
    <lineage>
        <taxon>Bacteria</taxon>
        <taxon>Pseudomonadati</taxon>
        <taxon>Pseudomonadota</taxon>
        <taxon>Betaproteobacteria</taxon>
        <taxon>Burkholderiales</taxon>
        <taxon>Comamonadaceae</taxon>
        <taxon>Rhodoferax</taxon>
    </lineage>
</organism>
<dbReference type="STRING" id="81479.RA876_04755"/>
<dbReference type="NCBIfam" id="TIGR03694">
    <property type="entry name" value="exosort_acyl"/>
    <property type="match status" value="1"/>
</dbReference>
<reference evidence="1 2" key="1">
    <citation type="submission" date="2017-01" db="EMBL/GenBank/DDBJ databases">
        <title>Genome sequence of Rhodoferax antarcticus ANT.BR, a psychrophilic purple nonsulfur bacterium from an Antarctic microbial mat.</title>
        <authorList>
            <person name="Baker J."/>
            <person name="Riester C."/>
            <person name="Skinner B."/>
            <person name="Newell A."/>
            <person name="Swingley W."/>
            <person name="Madigan M."/>
            <person name="Jung D."/>
            <person name="Asao M."/>
            <person name="Chen M."/>
            <person name="Loughlin P."/>
            <person name="Pan H."/>
            <person name="Lin S."/>
            <person name="Li N."/>
            <person name="Shaw J."/>
            <person name="Prado M."/>
            <person name="Sherman C."/>
            <person name="Li X."/>
            <person name="Tang J."/>
            <person name="Blankenship R."/>
            <person name="Zhao T."/>
            <person name="Touchman J."/>
            <person name="Sattley M."/>
        </authorList>
    </citation>
    <scope>NUCLEOTIDE SEQUENCE [LARGE SCALE GENOMIC DNA]</scope>
    <source>
        <strain evidence="1 2">ANT.BR</strain>
    </source>
</reference>
<dbReference type="Gene3D" id="3.40.630.30">
    <property type="match status" value="1"/>
</dbReference>
<comment type="caution">
    <text evidence="1">The sequence shown here is derived from an EMBL/GenBank/DDBJ whole genome shotgun (WGS) entry which is preliminary data.</text>
</comment>
<dbReference type="Pfam" id="PF13444">
    <property type="entry name" value="Acetyltransf_5"/>
    <property type="match status" value="1"/>
</dbReference>
<dbReference type="Proteomes" id="UP000185911">
    <property type="component" value="Unassembled WGS sequence"/>
</dbReference>
<sequence>MIHQSLTDLFQTHFEVIPADEEHLLEKVYRIRHQVYCEELGFEPHQVNQMEQDEADKHSIHCLLLHKPTGVYVGCVRLILSDQRAPDAVFPFEKTCAQSLRWVFDKSTGTCRKRYGEISRLAIISEFRRPRHGVLMANGSIEKLDMGDVDARKLFPSMALGLYLAITAMGLDQGLDGVFAMMEPRLARQLHGFGIHFEQVGDVVEHRGVRAPYYISRHSLLDNLKLECRNLLTRIQDCLTVPQALVLKSGR</sequence>
<name>A0A1Q8YCU6_9BURK</name>
<evidence type="ECO:0000313" key="2">
    <source>
        <dbReference type="Proteomes" id="UP000185911"/>
    </source>
</evidence>
<keyword evidence="2" id="KW-1185">Reference proteome</keyword>
<dbReference type="InterPro" id="IPR016181">
    <property type="entry name" value="Acyl_CoA_acyltransferase"/>
</dbReference>
<gene>
    <name evidence="1" type="ORF">BLL52_2092</name>
</gene>
<dbReference type="RefSeq" id="WP_139313352.1">
    <property type="nucleotide sequence ID" value="NZ_MSYM01000013.1"/>
</dbReference>
<accession>A0A1Q8YCU6</accession>
<dbReference type="InterPro" id="IPR022484">
    <property type="entry name" value="PEP-CTERM/exosrtase_acylTfrase"/>
</dbReference>